<dbReference type="Proteomes" id="UP000095621">
    <property type="component" value="Unassembled WGS sequence"/>
</dbReference>
<name>A0A174Z3X9_9FIRM</name>
<dbReference type="Gene3D" id="3.40.50.150">
    <property type="entry name" value="Vaccinia Virus protein VP39"/>
    <property type="match status" value="1"/>
</dbReference>
<reference evidence="1 2" key="1">
    <citation type="submission" date="2015-09" db="EMBL/GenBank/DDBJ databases">
        <authorList>
            <consortium name="Pathogen Informatics"/>
        </authorList>
    </citation>
    <scope>NUCLEOTIDE SEQUENCE [LARGE SCALE GENOMIC DNA]</scope>
    <source>
        <strain evidence="1 2">2789STDY5834875</strain>
    </source>
</reference>
<evidence type="ECO:0008006" key="3">
    <source>
        <dbReference type="Google" id="ProtNLM"/>
    </source>
</evidence>
<organism evidence="1 2">
    <name type="scientific">Lachnospira eligens</name>
    <dbReference type="NCBI Taxonomy" id="39485"/>
    <lineage>
        <taxon>Bacteria</taxon>
        <taxon>Bacillati</taxon>
        <taxon>Bacillota</taxon>
        <taxon>Clostridia</taxon>
        <taxon>Lachnospirales</taxon>
        <taxon>Lachnospiraceae</taxon>
        <taxon>Lachnospira</taxon>
    </lineage>
</organism>
<gene>
    <name evidence="1" type="ORF">ERS852490_02310</name>
</gene>
<dbReference type="SUPFAM" id="SSF53335">
    <property type="entry name" value="S-adenosyl-L-methionine-dependent methyltransferases"/>
    <property type="match status" value="1"/>
</dbReference>
<dbReference type="CDD" id="cd02440">
    <property type="entry name" value="AdoMet_MTases"/>
    <property type="match status" value="1"/>
</dbReference>
<proteinExistence type="predicted"/>
<protein>
    <recommendedName>
        <fullName evidence="3">Methyltransferase domain-containing protein</fullName>
    </recommendedName>
</protein>
<dbReference type="InterPro" id="IPR029063">
    <property type="entry name" value="SAM-dependent_MTases_sf"/>
</dbReference>
<dbReference type="OrthoDB" id="9791837at2"/>
<dbReference type="AlphaFoldDB" id="A0A174Z3X9"/>
<evidence type="ECO:0000313" key="2">
    <source>
        <dbReference type="Proteomes" id="UP000095621"/>
    </source>
</evidence>
<dbReference type="RefSeq" id="WP_055216146.1">
    <property type="nucleotide sequence ID" value="NZ_CZBU01000005.1"/>
</dbReference>
<accession>A0A174Z3X9</accession>
<evidence type="ECO:0000313" key="1">
    <source>
        <dbReference type="EMBL" id="CUQ78661.1"/>
    </source>
</evidence>
<sequence length="385" mass="45519">MEKYEDYLDKWLGGLESEIAFWKRYMETEGDIYYDTFKEHTRKNKNFTLEKHLSGMEEKRMIKFIDVGSGPFSRCGCISDKYNLLVDAVDPLAEIYNILKEKNDLDNGIKIKTGFVELLDKIYEPESYDIVHMSNSLDHSFDAVFGIYQLLNLCKIGGKVILRHAENEAERSEYGGLHQWNLSVHNEEDSFVIWRHGERYDIKKMLDGYADVEWNSDLYENRWKYNEIVITKIKSCPIPENNYADKILERVYSFLLKQLLDKISLKNNNQVIRNQHIMKEIRESYRFDENIKKIEKERNIDIYGMGVVGKLIIDRMNDIGIKPKYIYDREERNYKQYKSIQLGKQKDVENNVVIIAVMREQDSIKGLLINNGYIDDNIYLVDDLV</sequence>
<dbReference type="EMBL" id="CZBU01000005">
    <property type="protein sequence ID" value="CUQ78661.1"/>
    <property type="molecule type" value="Genomic_DNA"/>
</dbReference>